<dbReference type="CDD" id="cd00306">
    <property type="entry name" value="Peptidases_S8_S53"/>
    <property type="match status" value="1"/>
</dbReference>
<evidence type="ECO:0000256" key="3">
    <source>
        <dbReference type="ARBA" id="ARBA00022801"/>
    </source>
</evidence>
<dbReference type="AlphaFoldDB" id="A0A9W8UFT3"/>
<organism evidence="9 10">
    <name type="scientific">Fusarium irregulare</name>
    <dbReference type="NCBI Taxonomy" id="2494466"/>
    <lineage>
        <taxon>Eukaryota</taxon>
        <taxon>Fungi</taxon>
        <taxon>Dikarya</taxon>
        <taxon>Ascomycota</taxon>
        <taxon>Pezizomycotina</taxon>
        <taxon>Sordariomycetes</taxon>
        <taxon>Hypocreomycetidae</taxon>
        <taxon>Hypocreales</taxon>
        <taxon>Nectriaceae</taxon>
        <taxon>Fusarium</taxon>
        <taxon>Fusarium incarnatum-equiseti species complex</taxon>
    </lineage>
</organism>
<keyword evidence="4 5" id="KW-0720">Serine protease</keyword>
<dbReference type="EMBL" id="JAPDHF010000001">
    <property type="protein sequence ID" value="KAJ4024685.1"/>
    <property type="molecule type" value="Genomic_DNA"/>
</dbReference>
<feature type="domain" description="Peptidase S8/S53" evidence="7">
    <location>
        <begin position="696"/>
        <end position="938"/>
    </location>
</feature>
<comment type="caution">
    <text evidence="9">The sequence shown here is derived from an EMBL/GenBank/DDBJ whole genome shotgun (WGS) entry which is preliminary data.</text>
</comment>
<dbReference type="PROSITE" id="PS00138">
    <property type="entry name" value="SUBTILASE_SER"/>
    <property type="match status" value="1"/>
</dbReference>
<evidence type="ECO:0000256" key="4">
    <source>
        <dbReference type="ARBA" id="ARBA00022825"/>
    </source>
</evidence>
<dbReference type="Pfam" id="PF00082">
    <property type="entry name" value="Peptidase_S8"/>
    <property type="match status" value="1"/>
</dbReference>
<dbReference type="InterPro" id="IPR023828">
    <property type="entry name" value="Peptidase_S8_Ser-AS"/>
</dbReference>
<evidence type="ECO:0000259" key="8">
    <source>
        <dbReference type="Pfam" id="PF24476"/>
    </source>
</evidence>
<dbReference type="PANTHER" id="PTHR43806">
    <property type="entry name" value="PEPTIDASE S8"/>
    <property type="match status" value="1"/>
</dbReference>
<gene>
    <name evidence="9" type="ORF">NW766_000925</name>
</gene>
<evidence type="ECO:0000256" key="6">
    <source>
        <dbReference type="SAM" id="MobiDB-lite"/>
    </source>
</evidence>
<dbReference type="InterPro" id="IPR050131">
    <property type="entry name" value="Peptidase_S8_subtilisin-like"/>
</dbReference>
<keyword evidence="3 5" id="KW-0378">Hydrolase</keyword>
<dbReference type="Gene3D" id="3.40.50.200">
    <property type="entry name" value="Peptidase S8/S53 domain"/>
    <property type="match status" value="1"/>
</dbReference>
<feature type="active site" description="Charge relay system" evidence="5">
    <location>
        <position position="922"/>
    </location>
</feature>
<name>A0A9W8UFT3_9HYPO</name>
<dbReference type="InterPro" id="IPR036852">
    <property type="entry name" value="Peptidase_S8/S53_dom_sf"/>
</dbReference>
<dbReference type="PANTHER" id="PTHR43806:SF11">
    <property type="entry name" value="CEREVISIN-RELATED"/>
    <property type="match status" value="1"/>
</dbReference>
<evidence type="ECO:0000313" key="9">
    <source>
        <dbReference type="EMBL" id="KAJ4024685.1"/>
    </source>
</evidence>
<feature type="region of interest" description="Disordered" evidence="6">
    <location>
        <begin position="599"/>
        <end position="624"/>
    </location>
</feature>
<protein>
    <recommendedName>
        <fullName evidence="11">Peptidase S8/S53 domain-containing protein</fullName>
    </recommendedName>
</protein>
<accession>A0A9W8UFT3</accession>
<feature type="domain" description="DUF7580" evidence="8">
    <location>
        <begin position="286"/>
        <end position="357"/>
    </location>
</feature>
<sequence>MTPGGTVSGGGIEERVEWRLINALRYGDHEFGSQKGPAFTNGSAKTREIRNEINQLDFQIRRTFTVLRLDMLQHLESEAEDDLSQDSSESETDSGTDYDSDREDTSSESSSESEPMPLTEEDWETRGDSSSPSTAQALSQLTLLCHVLEARVNPLLIPRQYDKTEDISKFSRLTRLVEHLQHLSSSTITLELIPTSRSSPTQFIFNIAEDEVTATAFVALMTPGQRPDTNTRKRMLAAVRYFSEVLVSFNSFVDMLQISGGSLDTVVPLSPQTLVSNGSPSSFALLHKFRRQTATACRAVLSHFGFCAQNVHKALLQLPEWDDVTTSVAAGESASLPIDLFFAICPGGNWQPARMYLLHLRTLIEHGHFAKEPTLDSMLNNGRIFEIDERKTLAIKLVVGLMLSMESDHVFETWNPKRIHFLDPVESRRLFVSIPKTTCTLSHRKYFSLSSIYPSGSLEEDEEDQKPLPQFALLTKALLQIVHGDRLSKLKLKPSSSQTIWDTINKLRRAVDLYSKRLAYGPEIDRERLSLLHAALGCLNFHMEYQNRLRESQSDHRIEVAWSLVFDTILTKIDSDLTLEKVVASKIDGLKNPYAAQEPLQSAGQAGAQRPSVLTNSSSPDTSTCTDMAEDTFKKQTSIQHGDASGLSVVLFDASYDSTHSTANEFWARLETFHKSCSDYVSSRSRVEESKPPRRIRIAVIDTGIDFNHAGIMEAKEQGRLKEEWCQSWVGGDSSDQDEGLHGTNCAYLLHKAAPEADIFVAKVFNHNTLKFYEAQNIAKAIKYAANTWNVDIISMSFGLRPPKVRDDVDEATQQSARDKYDEIVDEIESAFQDAWPRLIFAAASNSGKNDPRPFPANAGRPVICVHASEGNGEDGRINPEIQSGFNFMTLGMGLELMEKEYFVKKGRACSRLKNVVKSGTSFATPIAAGIAATVLDLASREPTITSRVKRKLKTPEGMERVLRLMSTPKGDQRDRLYYMAPWHHWTSGWEMDESSRRWVWDTITREFVK</sequence>
<feature type="active site" description="Charge relay system" evidence="5">
    <location>
        <position position="702"/>
    </location>
</feature>
<dbReference type="GO" id="GO:0006508">
    <property type="term" value="P:proteolysis"/>
    <property type="evidence" value="ECO:0007669"/>
    <property type="project" value="UniProtKB-KW"/>
</dbReference>
<evidence type="ECO:0000313" key="10">
    <source>
        <dbReference type="Proteomes" id="UP001152130"/>
    </source>
</evidence>
<dbReference type="Proteomes" id="UP001152130">
    <property type="component" value="Unassembled WGS sequence"/>
</dbReference>
<reference evidence="9" key="1">
    <citation type="submission" date="2022-10" db="EMBL/GenBank/DDBJ databases">
        <title>Fusarium specimens isolated from Avocado Roots.</title>
        <authorList>
            <person name="Stajich J."/>
            <person name="Roper C."/>
            <person name="Heimlech-Rivalta G."/>
        </authorList>
    </citation>
    <scope>NUCLEOTIDE SEQUENCE</scope>
    <source>
        <strain evidence="9">CF00143</strain>
    </source>
</reference>
<dbReference type="GO" id="GO:0004252">
    <property type="term" value="F:serine-type endopeptidase activity"/>
    <property type="evidence" value="ECO:0007669"/>
    <property type="project" value="UniProtKB-UniRule"/>
</dbReference>
<evidence type="ECO:0000259" key="7">
    <source>
        <dbReference type="Pfam" id="PF00082"/>
    </source>
</evidence>
<feature type="compositionally biased region" description="Polar residues" evidence="6">
    <location>
        <begin position="612"/>
        <end position="624"/>
    </location>
</feature>
<evidence type="ECO:0000256" key="5">
    <source>
        <dbReference type="PROSITE-ProRule" id="PRU01240"/>
    </source>
</evidence>
<dbReference type="InterPro" id="IPR056002">
    <property type="entry name" value="DUF7580"/>
</dbReference>
<comment type="similarity">
    <text evidence="1 5">Belongs to the peptidase S8 family.</text>
</comment>
<feature type="active site" description="Charge relay system" evidence="5">
    <location>
        <position position="742"/>
    </location>
</feature>
<feature type="region of interest" description="Disordered" evidence="6">
    <location>
        <begin position="78"/>
        <end position="134"/>
    </location>
</feature>
<dbReference type="InterPro" id="IPR000209">
    <property type="entry name" value="Peptidase_S8/S53_dom"/>
</dbReference>
<keyword evidence="2 5" id="KW-0645">Protease</keyword>
<evidence type="ECO:0008006" key="11">
    <source>
        <dbReference type="Google" id="ProtNLM"/>
    </source>
</evidence>
<dbReference type="PRINTS" id="PR00723">
    <property type="entry name" value="SUBTILISIN"/>
</dbReference>
<feature type="domain" description="DUF7580" evidence="8">
    <location>
        <begin position="359"/>
        <end position="578"/>
    </location>
</feature>
<dbReference type="Pfam" id="PF24476">
    <property type="entry name" value="DUF7580"/>
    <property type="match status" value="2"/>
</dbReference>
<keyword evidence="10" id="KW-1185">Reference proteome</keyword>
<proteinExistence type="inferred from homology"/>
<dbReference type="InterPro" id="IPR015500">
    <property type="entry name" value="Peptidase_S8_subtilisin-rel"/>
</dbReference>
<dbReference type="PROSITE" id="PS51892">
    <property type="entry name" value="SUBTILASE"/>
    <property type="match status" value="1"/>
</dbReference>
<evidence type="ECO:0000256" key="2">
    <source>
        <dbReference type="ARBA" id="ARBA00022670"/>
    </source>
</evidence>
<dbReference type="SUPFAM" id="SSF52743">
    <property type="entry name" value="Subtilisin-like"/>
    <property type="match status" value="1"/>
</dbReference>
<evidence type="ECO:0000256" key="1">
    <source>
        <dbReference type="ARBA" id="ARBA00011073"/>
    </source>
</evidence>
<feature type="compositionally biased region" description="Acidic residues" evidence="6">
    <location>
        <begin position="78"/>
        <end position="102"/>
    </location>
</feature>